<evidence type="ECO:0000313" key="1">
    <source>
        <dbReference type="EMBL" id="QIS15671.1"/>
    </source>
</evidence>
<keyword evidence="2" id="KW-1185">Reference proteome</keyword>
<protein>
    <recommendedName>
        <fullName evidence="3">Cobalamin-independent methionine synthase MetE C-terminal/archaeal domain-containing protein</fullName>
    </recommendedName>
</protein>
<dbReference type="KEGG" id="nah:F5544_39250"/>
<dbReference type="Proteomes" id="UP000503540">
    <property type="component" value="Chromosome"/>
</dbReference>
<dbReference type="AlphaFoldDB" id="A0A6G9YR69"/>
<name>A0A6G9YR69_9NOCA</name>
<accession>A0A6G9YR69</accession>
<dbReference type="SUPFAM" id="SSF51726">
    <property type="entry name" value="UROD/MetE-like"/>
    <property type="match status" value="1"/>
</dbReference>
<dbReference type="Gene3D" id="3.20.20.210">
    <property type="match status" value="1"/>
</dbReference>
<dbReference type="RefSeq" id="WP_167477876.1">
    <property type="nucleotide sequence ID" value="NZ_CP046172.1"/>
</dbReference>
<proteinExistence type="predicted"/>
<evidence type="ECO:0000313" key="2">
    <source>
        <dbReference type="Proteomes" id="UP000503540"/>
    </source>
</evidence>
<dbReference type="EMBL" id="CP046172">
    <property type="protein sequence ID" value="QIS15671.1"/>
    <property type="molecule type" value="Genomic_DNA"/>
</dbReference>
<reference evidence="1 2" key="1">
    <citation type="journal article" date="2019" name="ACS Chem. Biol.">
        <title>Identification and Mobilization of a Cryptic Antibiotic Biosynthesis Gene Locus from a Human-Pathogenic Nocardia Isolate.</title>
        <authorList>
            <person name="Herisse M."/>
            <person name="Ishida K."/>
            <person name="Porter J.L."/>
            <person name="Howden B."/>
            <person name="Hertweck C."/>
            <person name="Stinear T.P."/>
            <person name="Pidot S.J."/>
        </authorList>
    </citation>
    <scope>NUCLEOTIDE SEQUENCE [LARGE SCALE GENOMIC DNA]</scope>
    <source>
        <strain evidence="1 2">AUSMDU00012717</strain>
    </source>
</reference>
<evidence type="ECO:0008006" key="3">
    <source>
        <dbReference type="Google" id="ProtNLM"/>
    </source>
</evidence>
<organism evidence="1 2">
    <name type="scientific">Nocardia arthritidis</name>
    <dbReference type="NCBI Taxonomy" id="228602"/>
    <lineage>
        <taxon>Bacteria</taxon>
        <taxon>Bacillati</taxon>
        <taxon>Actinomycetota</taxon>
        <taxon>Actinomycetes</taxon>
        <taxon>Mycobacteriales</taxon>
        <taxon>Nocardiaceae</taxon>
        <taxon>Nocardia</taxon>
    </lineage>
</organism>
<gene>
    <name evidence="1" type="ORF">F5544_39250</name>
</gene>
<sequence length="346" mass="37620">MGARAVHFVGSFPAESTDDAMRAMLNGAATRLRTLATGETNRYEWYIQPIVEDLARQGLLEVKRQGSWRTSSDRTLYQVPRGVELTGEMMNLGIPAEAEEALPVFHRLREAYELPDLSLQIGMPSDFTLSFISMGVNGVRKHKKAFTDALVRDIAAVQKLVENDVLIQIEATAELVLLAKTQPFHRFVEAKLRLGEGIAAMAAAAPAGTRFGVHLCLGSMRNKARTTMRDARPLVALANSVARHWPAGRPLEYIHGPLAAGDKPPSTNPKWYAPLADLAIGENTGFYAGFVHETPAEAEQVRTLRMIEAALGRSVDGVASACGLGRRPRDIADRMVVRAAALAAAD</sequence>
<dbReference type="InterPro" id="IPR038071">
    <property type="entry name" value="UROD/MetE-like_sf"/>
</dbReference>